<dbReference type="Proteomes" id="UP001055111">
    <property type="component" value="Unassembled WGS sequence"/>
</dbReference>
<gene>
    <name evidence="1" type="ORF">CBA19CS42_26545</name>
</gene>
<dbReference type="AlphaFoldDB" id="A0AA37IFC5"/>
<dbReference type="RefSeq" id="WP_238214933.1">
    <property type="nucleotide sequence ID" value="NZ_BPUS01000014.1"/>
</dbReference>
<comment type="caution">
    <text evidence="1">The sequence shown here is derived from an EMBL/GenBank/DDBJ whole genome shotgun (WGS) entry which is preliminary data.</text>
</comment>
<protein>
    <submittedName>
        <fullName evidence="1">Uncharacterized protein</fullName>
    </submittedName>
</protein>
<sequence>MSLFSFLKPTHDVSLTYVLDGIEKNVFGQTEDVLDSLQVVAAALTLFPLKGDSTPEPSMKSLYALTDGMTAEQVQKSFEEVIAFMDDLKAGKKEAPFHADGRLTISRAGALLTCNDTSIGFPFQGATQRMPAGYVQRRIAVTKGNTLHLSLTIDGGDEVESLCTWIVDHATGSMAFSLREARYWQIKDYGRVLLNQTIEASGNARR</sequence>
<proteinExistence type="predicted"/>
<reference evidence="1" key="1">
    <citation type="submission" date="2022-09" db="EMBL/GenBank/DDBJ databases">
        <title>Isolation and characterization of 3-chlorobenzoate degrading bacteria from soils in Shizuoka.</title>
        <authorList>
            <person name="Ifat A."/>
            <person name="Ogawa N."/>
            <person name="Kimbara K."/>
            <person name="Moriuchi R."/>
            <person name="Dohra H."/>
            <person name="Shintani M."/>
        </authorList>
    </citation>
    <scope>NUCLEOTIDE SEQUENCE</scope>
    <source>
        <strain evidence="1">19CS4-2</strain>
    </source>
</reference>
<name>A0AA37IFC5_9BURK</name>
<accession>A0AA37IFC5</accession>
<organism evidence="1 2">
    <name type="scientific">Caballeronia novacaledonica</name>
    <dbReference type="NCBI Taxonomy" id="1544861"/>
    <lineage>
        <taxon>Bacteria</taxon>
        <taxon>Pseudomonadati</taxon>
        <taxon>Pseudomonadota</taxon>
        <taxon>Betaproteobacteria</taxon>
        <taxon>Burkholderiales</taxon>
        <taxon>Burkholderiaceae</taxon>
        <taxon>Caballeronia</taxon>
    </lineage>
</organism>
<dbReference type="EMBL" id="BPUS01000014">
    <property type="protein sequence ID" value="GJH28147.1"/>
    <property type="molecule type" value="Genomic_DNA"/>
</dbReference>
<evidence type="ECO:0000313" key="2">
    <source>
        <dbReference type="Proteomes" id="UP001055111"/>
    </source>
</evidence>
<evidence type="ECO:0000313" key="1">
    <source>
        <dbReference type="EMBL" id="GJH28147.1"/>
    </source>
</evidence>